<dbReference type="Pfam" id="PF13377">
    <property type="entry name" value="Peripla_BP_3"/>
    <property type="match status" value="1"/>
</dbReference>
<name>A0ABX8TN42_9CAUL</name>
<dbReference type="GO" id="GO:0003677">
    <property type="term" value="F:DNA binding"/>
    <property type="evidence" value="ECO:0007669"/>
    <property type="project" value="UniProtKB-KW"/>
</dbReference>
<dbReference type="Proteomes" id="UP000824334">
    <property type="component" value="Chromosome"/>
</dbReference>
<gene>
    <name evidence="2" type="ORF">KWG56_16575</name>
</gene>
<protein>
    <submittedName>
        <fullName evidence="2">LacI family DNA-binding transcriptional regulator</fullName>
    </submittedName>
</protein>
<reference evidence="2 3" key="1">
    <citation type="submission" date="2021-07" db="EMBL/GenBank/DDBJ databases">
        <title>Isolation and characterization of bacteria from a gold mining with a capacity of golden bioaccumulation.</title>
        <authorList>
            <person name="Yang X.J."/>
        </authorList>
    </citation>
    <scope>NUCLEOTIDE SEQUENCE [LARGE SCALE GENOMIC DNA]</scope>
    <source>
        <strain evidence="2 3">Au29</strain>
    </source>
</reference>
<evidence type="ECO:0000259" key="1">
    <source>
        <dbReference type="PROSITE" id="PS50932"/>
    </source>
</evidence>
<organism evidence="2 3">
    <name type="scientific">Brevundimonas nasdae</name>
    <dbReference type="NCBI Taxonomy" id="172043"/>
    <lineage>
        <taxon>Bacteria</taxon>
        <taxon>Pseudomonadati</taxon>
        <taxon>Pseudomonadota</taxon>
        <taxon>Alphaproteobacteria</taxon>
        <taxon>Caulobacterales</taxon>
        <taxon>Caulobacteraceae</taxon>
        <taxon>Brevundimonas</taxon>
    </lineage>
</organism>
<dbReference type="EMBL" id="CP080034">
    <property type="protein sequence ID" value="QYC12342.1"/>
    <property type="molecule type" value="Genomic_DNA"/>
</dbReference>
<proteinExistence type="predicted"/>
<dbReference type="InterPro" id="IPR046335">
    <property type="entry name" value="LacI/GalR-like_sensor"/>
</dbReference>
<feature type="domain" description="HTH lacI-type" evidence="1">
    <location>
        <begin position="1"/>
        <end position="23"/>
    </location>
</feature>
<sequence length="305" mass="32070">MRVREAAASLGYVPNLSASRLAGAGLSRVGVIYNSGESAFQTTLTAAIATEAASRGLQLLFRPLLTRKPERVRDLAQELVSSGAEAIILVPPYAEMLDVGAMTELGVPLAGLVTASPIEGMATARIDNVGAAQAVTTLLLDQGHERIGVVVGPLNHSDSIARRDGHRAALIARGLTPPDELEAQGDFGFASGIACADQLLDLEHPPTAIVAANDEMAAGVLWAANRRGLRLPDDLAVCGFDDTLLATRVWPTLTTIRQPLAEMAGQAMEALKTAFRNRDEAPAATDAVLPFTLIERGSTKPKVQP</sequence>
<dbReference type="InterPro" id="IPR000843">
    <property type="entry name" value="HTH_LacI"/>
</dbReference>
<dbReference type="PANTHER" id="PTHR30146:SF153">
    <property type="entry name" value="LACTOSE OPERON REPRESSOR"/>
    <property type="match status" value="1"/>
</dbReference>
<evidence type="ECO:0000313" key="2">
    <source>
        <dbReference type="EMBL" id="QYC12342.1"/>
    </source>
</evidence>
<keyword evidence="3" id="KW-1185">Reference proteome</keyword>
<dbReference type="CDD" id="cd01545">
    <property type="entry name" value="PBP1_SalR"/>
    <property type="match status" value="1"/>
</dbReference>
<accession>A0ABX8TN42</accession>
<keyword evidence="2" id="KW-0238">DNA-binding</keyword>
<dbReference type="PANTHER" id="PTHR30146">
    <property type="entry name" value="LACI-RELATED TRANSCRIPTIONAL REPRESSOR"/>
    <property type="match status" value="1"/>
</dbReference>
<dbReference type="RefSeq" id="WP_219355414.1">
    <property type="nucleotide sequence ID" value="NZ_CP080034.1"/>
</dbReference>
<dbReference type="PROSITE" id="PS50932">
    <property type="entry name" value="HTH_LACI_2"/>
    <property type="match status" value="1"/>
</dbReference>
<evidence type="ECO:0000313" key="3">
    <source>
        <dbReference type="Proteomes" id="UP000824334"/>
    </source>
</evidence>
<dbReference type="GeneID" id="94376907"/>